<gene>
    <name evidence="3" type="ORF">YBN1229_v1_3806</name>
</gene>
<dbReference type="Gene3D" id="1.10.287.470">
    <property type="entry name" value="Helix hairpin bin"/>
    <property type="match status" value="1"/>
</dbReference>
<evidence type="ECO:0000256" key="1">
    <source>
        <dbReference type="SAM" id="Coils"/>
    </source>
</evidence>
<keyword evidence="2" id="KW-0472">Membrane</keyword>
<evidence type="ECO:0000313" key="3">
    <source>
        <dbReference type="EMBL" id="CPR22373.1"/>
    </source>
</evidence>
<dbReference type="KEGG" id="fiy:BN1229_v1_3806"/>
<feature type="transmembrane region" description="Helical" evidence="2">
    <location>
        <begin position="54"/>
        <end position="73"/>
    </location>
</feature>
<keyword evidence="2" id="KW-0812">Transmembrane</keyword>
<dbReference type="PANTHER" id="PTHR30367">
    <property type="entry name" value="P-HYDROXYBENZOIC ACID EFFLUX PUMP SUBUNIT AAEA-RELATED"/>
    <property type="match status" value="1"/>
</dbReference>
<dbReference type="Gene3D" id="2.40.50.100">
    <property type="match status" value="1"/>
</dbReference>
<organism evidence="3 4">
    <name type="scientific">Candidatus Filomicrobium marinum</name>
    <dbReference type="NCBI Taxonomy" id="1608628"/>
    <lineage>
        <taxon>Bacteria</taxon>
        <taxon>Pseudomonadati</taxon>
        <taxon>Pseudomonadota</taxon>
        <taxon>Alphaproteobacteria</taxon>
        <taxon>Hyphomicrobiales</taxon>
        <taxon>Hyphomicrobiaceae</taxon>
        <taxon>Filomicrobium</taxon>
    </lineage>
</organism>
<keyword evidence="4" id="KW-1185">Reference proteome</keyword>
<keyword evidence="1" id="KW-0175">Coiled coil</keyword>
<dbReference type="Proteomes" id="UP000033187">
    <property type="component" value="Chromosome 1"/>
</dbReference>
<keyword evidence="2" id="KW-1133">Transmembrane helix</keyword>
<dbReference type="AlphaFoldDB" id="A0A0D6JK81"/>
<sequence length="422" mass="46594">MRTSQRRGRRPDMLELMICSLFTILPDYLYRRYGQGKRLGREITFYSVWYEFRYGITTCLMLTVALITVIFYFHPSSTNVTAYFRTIPILPETNGRVAEVFVGFSDQVEKGAPLFKLDSTKPQAAFELATRQLVEVDAAMVMAKVDIAAAEGDIQEAKGSYKQALEELQTKEELQRRNADVVTKREIERLRNAVEARQGALTAAEAAKQSAETKLSTLLPAQRASAEAAQAQAQVELNKMTVYAGVTGHVEQFSLRVGDVVNPLMRPAGILIPSEAGRLYLVAGFNQIEAQVVKVGMTAEATCASNPLTIIPLVVTQVQDFISAGQFRTSEQLIDPQQTARPGTLLVFLQPLFEGGLDKVTPGSSCVANAYTNNHDSLAQPNIGWGRWLFLHMVDTVSIVHAMILRLQALVLPIKVLVFGGH</sequence>
<evidence type="ECO:0000313" key="4">
    <source>
        <dbReference type="Proteomes" id="UP000033187"/>
    </source>
</evidence>
<dbReference type="InterPro" id="IPR050393">
    <property type="entry name" value="MFP_Efflux_Pump"/>
</dbReference>
<dbReference type="EMBL" id="LN829119">
    <property type="protein sequence ID" value="CPR22373.1"/>
    <property type="molecule type" value="Genomic_DNA"/>
</dbReference>
<proteinExistence type="predicted"/>
<dbReference type="PANTHER" id="PTHR30367:SF12">
    <property type="entry name" value="P-HYDROXYBENZOIC ACID EFFLUX PUMP SUBUNIT AAEA"/>
    <property type="match status" value="1"/>
</dbReference>
<reference evidence="4" key="1">
    <citation type="submission" date="2015-02" db="EMBL/GenBank/DDBJ databases">
        <authorList>
            <person name="Chooi Y.-H."/>
        </authorList>
    </citation>
    <scope>NUCLEOTIDE SEQUENCE [LARGE SCALE GENOMIC DNA]</scope>
    <source>
        <strain evidence="4">strain Y</strain>
    </source>
</reference>
<evidence type="ECO:0000256" key="2">
    <source>
        <dbReference type="SAM" id="Phobius"/>
    </source>
</evidence>
<accession>A0A0D6JK81</accession>
<name>A0A0D6JK81_9HYPH</name>
<feature type="coiled-coil region" evidence="1">
    <location>
        <begin position="147"/>
        <end position="174"/>
    </location>
</feature>
<protein>
    <submittedName>
        <fullName evidence="3">Putative multidrug resistance efflux pump</fullName>
    </submittedName>
</protein>